<dbReference type="InterPro" id="IPR036388">
    <property type="entry name" value="WH-like_DNA-bd_sf"/>
</dbReference>
<dbReference type="GO" id="GO:0003677">
    <property type="term" value="F:DNA binding"/>
    <property type="evidence" value="ECO:0007669"/>
    <property type="project" value="UniProtKB-KW"/>
</dbReference>
<comment type="caution">
    <text evidence="3">The sequence shown here is derived from an EMBL/GenBank/DDBJ whole genome shotgun (WGS) entry which is preliminary data.</text>
</comment>
<reference evidence="3" key="1">
    <citation type="journal article" date="2014" name="Int. J. Syst. Evol. Microbiol.">
        <title>Complete genome sequence of Corynebacterium casei LMG S-19264T (=DSM 44701T), isolated from a smear-ripened cheese.</title>
        <authorList>
            <consortium name="US DOE Joint Genome Institute (JGI-PGF)"/>
            <person name="Walter F."/>
            <person name="Albersmeier A."/>
            <person name="Kalinowski J."/>
            <person name="Ruckert C."/>
        </authorList>
    </citation>
    <scope>NUCLEOTIDE SEQUENCE</scope>
    <source>
        <strain evidence="3">CGMCC 1.10749</strain>
    </source>
</reference>
<dbReference type="InterPro" id="IPR016032">
    <property type="entry name" value="Sig_transdc_resp-reg_C-effctor"/>
</dbReference>
<evidence type="ECO:0000313" key="4">
    <source>
        <dbReference type="Proteomes" id="UP000628079"/>
    </source>
</evidence>
<dbReference type="InterPro" id="IPR039420">
    <property type="entry name" value="WalR-like"/>
</dbReference>
<protein>
    <recommendedName>
        <fullName evidence="2">HTH luxR-type domain-containing protein</fullName>
    </recommendedName>
</protein>
<organism evidence="3 4">
    <name type="scientific">Knoellia flava</name>
    <dbReference type="NCBI Taxonomy" id="913969"/>
    <lineage>
        <taxon>Bacteria</taxon>
        <taxon>Bacillati</taxon>
        <taxon>Actinomycetota</taxon>
        <taxon>Actinomycetes</taxon>
        <taxon>Micrococcales</taxon>
        <taxon>Intrasporangiaceae</taxon>
        <taxon>Knoellia</taxon>
    </lineage>
</organism>
<gene>
    <name evidence="3" type="ORF">GCM10011314_16460</name>
</gene>
<dbReference type="InterPro" id="IPR000792">
    <property type="entry name" value="Tscrpt_reg_LuxR_C"/>
</dbReference>
<dbReference type="SUPFAM" id="SSF46894">
    <property type="entry name" value="C-terminal effector domain of the bipartite response regulators"/>
    <property type="match status" value="1"/>
</dbReference>
<proteinExistence type="predicted"/>
<accession>A0A8H9FS07</accession>
<dbReference type="EMBL" id="BMEA01000001">
    <property type="protein sequence ID" value="GGB77513.1"/>
    <property type="molecule type" value="Genomic_DNA"/>
</dbReference>
<reference evidence="3" key="2">
    <citation type="submission" date="2020-09" db="EMBL/GenBank/DDBJ databases">
        <authorList>
            <person name="Sun Q."/>
            <person name="Zhou Y."/>
        </authorList>
    </citation>
    <scope>NUCLEOTIDE SEQUENCE</scope>
    <source>
        <strain evidence="3">CGMCC 1.10749</strain>
    </source>
</reference>
<dbReference type="SMART" id="SM00421">
    <property type="entry name" value="HTH_LUXR"/>
    <property type="match status" value="1"/>
</dbReference>
<dbReference type="RefSeq" id="WP_035949907.1">
    <property type="nucleotide sequence ID" value="NZ_BMEA01000001.1"/>
</dbReference>
<dbReference type="Gene3D" id="1.10.10.10">
    <property type="entry name" value="Winged helix-like DNA-binding domain superfamily/Winged helix DNA-binding domain"/>
    <property type="match status" value="1"/>
</dbReference>
<evidence type="ECO:0000313" key="3">
    <source>
        <dbReference type="EMBL" id="GGB77513.1"/>
    </source>
</evidence>
<dbReference type="AlphaFoldDB" id="A0A8H9FS07"/>
<evidence type="ECO:0000256" key="1">
    <source>
        <dbReference type="ARBA" id="ARBA00023125"/>
    </source>
</evidence>
<evidence type="ECO:0000259" key="2">
    <source>
        <dbReference type="SMART" id="SM00421"/>
    </source>
</evidence>
<name>A0A8H9FS07_9MICO</name>
<dbReference type="Pfam" id="PF00196">
    <property type="entry name" value="GerE"/>
    <property type="match status" value="1"/>
</dbReference>
<dbReference type="GO" id="GO:0006355">
    <property type="term" value="P:regulation of DNA-templated transcription"/>
    <property type="evidence" value="ECO:0007669"/>
    <property type="project" value="InterPro"/>
</dbReference>
<dbReference type="PANTHER" id="PTHR43214">
    <property type="entry name" value="TWO-COMPONENT RESPONSE REGULATOR"/>
    <property type="match status" value="1"/>
</dbReference>
<keyword evidence="1" id="KW-0238">DNA-binding</keyword>
<dbReference type="Proteomes" id="UP000628079">
    <property type="component" value="Unassembled WGS sequence"/>
</dbReference>
<sequence length="233" mass="25649">MSAGSTSSVRDHTARFADAWSAALRERGADRWSVLATTPERLEEQLALIEARTRRSLVNMQSRWWIDPHDRSASLDDRSRARGVTVTLFVPRRALELSPLLPSTHADVWVAPVLQDAMLVDDTLAILSGGLDDDGQRVFCSTTDAELVGLLREVVVALRQVAVRPDEVTGRSPLTPRQVQVALAVARGDKETTTARRLDTSLRTVEREVSAVIAHLGVRTRQEASLAILGERT</sequence>
<feature type="domain" description="HTH luxR-type" evidence="2">
    <location>
        <begin position="171"/>
        <end position="228"/>
    </location>
</feature>